<feature type="domain" description="Thoeris anti-defense 2-like" evidence="1">
    <location>
        <begin position="1"/>
        <end position="72"/>
    </location>
</feature>
<protein>
    <submittedName>
        <fullName evidence="2">DUF2829 domain-containing protein</fullName>
    </submittedName>
</protein>
<proteinExistence type="predicted"/>
<dbReference type="InterPro" id="IPR021361">
    <property type="entry name" value="Tad2-like_dom"/>
</dbReference>
<dbReference type="EMBL" id="JBHTGR010000005">
    <property type="protein sequence ID" value="MFC7746400.1"/>
    <property type="molecule type" value="Genomic_DNA"/>
</dbReference>
<evidence type="ECO:0000259" key="1">
    <source>
        <dbReference type="Pfam" id="PF11195"/>
    </source>
</evidence>
<gene>
    <name evidence="2" type="ORF">ACFQU8_03980</name>
</gene>
<dbReference type="Proteomes" id="UP001596620">
    <property type="component" value="Unassembled WGS sequence"/>
</dbReference>
<evidence type="ECO:0000313" key="3">
    <source>
        <dbReference type="Proteomes" id="UP001596620"/>
    </source>
</evidence>
<keyword evidence="3" id="KW-1185">Reference proteome</keyword>
<dbReference type="Pfam" id="PF11195">
    <property type="entry name" value="Tad2-like"/>
    <property type="match status" value="1"/>
</dbReference>
<name>A0ABW2UT19_9BACI</name>
<sequence>MTFEAILPSLKAGGKVIRTGWSGSEQYVKLIGESTYEGETLNPYMLINVEGEGYTMFTPAVCDILADDWEMVD</sequence>
<evidence type="ECO:0000313" key="2">
    <source>
        <dbReference type="EMBL" id="MFC7746400.1"/>
    </source>
</evidence>
<organism evidence="2 3">
    <name type="scientific">Lentibacillus kimchii</name>
    <dbReference type="NCBI Taxonomy" id="1542911"/>
    <lineage>
        <taxon>Bacteria</taxon>
        <taxon>Bacillati</taxon>
        <taxon>Bacillota</taxon>
        <taxon>Bacilli</taxon>
        <taxon>Bacillales</taxon>
        <taxon>Bacillaceae</taxon>
        <taxon>Lentibacillus</taxon>
    </lineage>
</organism>
<comment type="caution">
    <text evidence="2">The sequence shown here is derived from an EMBL/GenBank/DDBJ whole genome shotgun (WGS) entry which is preliminary data.</text>
</comment>
<accession>A0ABW2UT19</accession>
<reference evidence="3" key="1">
    <citation type="journal article" date="2019" name="Int. J. Syst. Evol. Microbiol.">
        <title>The Global Catalogue of Microorganisms (GCM) 10K type strain sequencing project: providing services to taxonomists for standard genome sequencing and annotation.</title>
        <authorList>
            <consortium name="The Broad Institute Genomics Platform"/>
            <consortium name="The Broad Institute Genome Sequencing Center for Infectious Disease"/>
            <person name="Wu L."/>
            <person name="Ma J."/>
        </authorList>
    </citation>
    <scope>NUCLEOTIDE SEQUENCE [LARGE SCALE GENOMIC DNA]</scope>
    <source>
        <strain evidence="3">JCM 30234</strain>
    </source>
</reference>
<dbReference type="RefSeq" id="WP_382357883.1">
    <property type="nucleotide sequence ID" value="NZ_JBHTGR010000005.1"/>
</dbReference>